<dbReference type="InterPro" id="IPR029060">
    <property type="entry name" value="PIN-like_dom_sf"/>
</dbReference>
<gene>
    <name evidence="2" type="ORF">HYY65_00005</name>
</gene>
<dbReference type="SUPFAM" id="SSF88723">
    <property type="entry name" value="PIN domain-like"/>
    <property type="match status" value="1"/>
</dbReference>
<protein>
    <submittedName>
        <fullName evidence="2">PIN domain-containing protein</fullName>
    </submittedName>
</protein>
<dbReference type="Gene3D" id="3.40.50.1010">
    <property type="entry name" value="5'-nuclease"/>
    <property type="match status" value="1"/>
</dbReference>
<evidence type="ECO:0000259" key="1">
    <source>
        <dbReference type="Pfam" id="PF01850"/>
    </source>
</evidence>
<dbReference type="Proteomes" id="UP000741360">
    <property type="component" value="Unassembled WGS sequence"/>
</dbReference>
<proteinExistence type="predicted"/>
<dbReference type="InterPro" id="IPR002716">
    <property type="entry name" value="PIN_dom"/>
</dbReference>
<reference evidence="2" key="1">
    <citation type="submission" date="2020-07" db="EMBL/GenBank/DDBJ databases">
        <title>Huge and variable diversity of episymbiotic CPR bacteria and DPANN archaea in groundwater ecosystems.</title>
        <authorList>
            <person name="He C.Y."/>
            <person name="Keren R."/>
            <person name="Whittaker M."/>
            <person name="Farag I.F."/>
            <person name="Doudna J."/>
            <person name="Cate J.H.D."/>
            <person name="Banfield J.F."/>
        </authorList>
    </citation>
    <scope>NUCLEOTIDE SEQUENCE</scope>
    <source>
        <strain evidence="2">NC_groundwater_717_Ag_S-0.2um_59_8</strain>
    </source>
</reference>
<dbReference type="Pfam" id="PF01850">
    <property type="entry name" value="PIN"/>
    <property type="match status" value="1"/>
</dbReference>
<accession>A0A932GM32</accession>
<organism evidence="2 3">
    <name type="scientific">Tectimicrobiota bacterium</name>
    <dbReference type="NCBI Taxonomy" id="2528274"/>
    <lineage>
        <taxon>Bacteria</taxon>
        <taxon>Pseudomonadati</taxon>
        <taxon>Nitrospinota/Tectimicrobiota group</taxon>
        <taxon>Candidatus Tectimicrobiota</taxon>
    </lineage>
</organism>
<dbReference type="EMBL" id="JACPSX010000001">
    <property type="protein sequence ID" value="MBI3013459.1"/>
    <property type="molecule type" value="Genomic_DNA"/>
</dbReference>
<dbReference type="AlphaFoldDB" id="A0A932GM32"/>
<evidence type="ECO:0000313" key="2">
    <source>
        <dbReference type="EMBL" id="MBI3013459.1"/>
    </source>
</evidence>
<evidence type="ECO:0000313" key="3">
    <source>
        <dbReference type="Proteomes" id="UP000741360"/>
    </source>
</evidence>
<sequence length="131" mass="14706">TLTTYIADTHSLVWYLGSPPRLGPFARHAFAEAVASRARIIIPVIVLAEIIFAVERGKIRADVPQLIHSIRSASYFRVVPLRLVTILRLQTLTEIPEMHDRILVAETLARKASLITRDQAITNSRIVATVW</sequence>
<name>A0A932GM32_UNCTE</name>
<feature type="domain" description="PIN" evidence="1">
    <location>
        <begin position="5"/>
        <end position="121"/>
    </location>
</feature>
<feature type="non-terminal residue" evidence="2">
    <location>
        <position position="1"/>
    </location>
</feature>
<comment type="caution">
    <text evidence="2">The sequence shown here is derived from an EMBL/GenBank/DDBJ whole genome shotgun (WGS) entry which is preliminary data.</text>
</comment>